<dbReference type="InterPro" id="IPR000253">
    <property type="entry name" value="FHA_dom"/>
</dbReference>
<dbReference type="Proteomes" id="UP000295157">
    <property type="component" value="Unassembled WGS sequence"/>
</dbReference>
<gene>
    <name evidence="3" type="ORF">E1267_35720</name>
</gene>
<evidence type="ECO:0000256" key="1">
    <source>
        <dbReference type="ARBA" id="ARBA00022553"/>
    </source>
</evidence>
<name>A0A4R4MVD1_9ACTN</name>
<proteinExistence type="predicted"/>
<evidence type="ECO:0000259" key="2">
    <source>
        <dbReference type="PROSITE" id="PS50006"/>
    </source>
</evidence>
<comment type="caution">
    <text evidence="3">The sequence shown here is derived from an EMBL/GenBank/DDBJ whole genome shotgun (WGS) entry which is preliminary data.</text>
</comment>
<evidence type="ECO:0000313" key="4">
    <source>
        <dbReference type="Proteomes" id="UP000295157"/>
    </source>
</evidence>
<organism evidence="3 4">
    <name type="scientific">Nonomuraea longispora</name>
    <dbReference type="NCBI Taxonomy" id="1848320"/>
    <lineage>
        <taxon>Bacteria</taxon>
        <taxon>Bacillati</taxon>
        <taxon>Actinomycetota</taxon>
        <taxon>Actinomycetes</taxon>
        <taxon>Streptosporangiales</taxon>
        <taxon>Streptosporangiaceae</taxon>
        <taxon>Nonomuraea</taxon>
    </lineage>
</organism>
<protein>
    <submittedName>
        <fullName evidence="3">FHA domain-containing protein</fullName>
    </submittedName>
</protein>
<dbReference type="EMBL" id="SMJZ01000201">
    <property type="protein sequence ID" value="TDC00078.1"/>
    <property type="molecule type" value="Genomic_DNA"/>
</dbReference>
<dbReference type="InterPro" id="IPR008984">
    <property type="entry name" value="SMAD_FHA_dom_sf"/>
</dbReference>
<dbReference type="Gene3D" id="2.60.200.20">
    <property type="match status" value="1"/>
</dbReference>
<sequence>MRGPQTKVDILPKELGNFADELPPAQPGTLFVRGAGGGMRVAPDAGFDVVFGRCEPDVHICVGPNDPHVSRRHGYITREDSAWTLYNLGRLPIRLPGSRLVLTGHRTRLPEAHTPLFIVAPEQDHLLEVRIVRGRSEADQDNRHDADTCNPPGWELSEAERLVLVCLAQRYLRPEPWPQPLTWAQVADELHRIHPGQGWTGKRAAHIVNQTRKRLSTKVAGLREEEIPPPLGNALNHNLITELLAKSTIGPADLALLDGPDPTDAPPA</sequence>
<reference evidence="3 4" key="1">
    <citation type="submission" date="2019-02" db="EMBL/GenBank/DDBJ databases">
        <title>Draft genome sequences of novel Actinobacteria.</title>
        <authorList>
            <person name="Sahin N."/>
            <person name="Ay H."/>
            <person name="Saygin H."/>
        </authorList>
    </citation>
    <scope>NUCLEOTIDE SEQUENCE [LARGE SCALE GENOMIC DNA]</scope>
    <source>
        <strain evidence="3 4">KC201</strain>
    </source>
</reference>
<accession>A0A4R4MVD1</accession>
<dbReference type="PROSITE" id="PS50006">
    <property type="entry name" value="FHA_DOMAIN"/>
    <property type="match status" value="1"/>
</dbReference>
<keyword evidence="4" id="KW-1185">Reference proteome</keyword>
<dbReference type="SUPFAM" id="SSF49879">
    <property type="entry name" value="SMAD/FHA domain"/>
    <property type="match status" value="1"/>
</dbReference>
<feature type="domain" description="FHA" evidence="2">
    <location>
        <begin position="49"/>
        <end position="100"/>
    </location>
</feature>
<evidence type="ECO:0000313" key="3">
    <source>
        <dbReference type="EMBL" id="TDC00078.1"/>
    </source>
</evidence>
<dbReference type="Pfam" id="PF00498">
    <property type="entry name" value="FHA"/>
    <property type="match status" value="1"/>
</dbReference>
<keyword evidence="1" id="KW-0597">Phosphoprotein</keyword>
<dbReference type="OrthoDB" id="4213445at2"/>
<dbReference type="AlphaFoldDB" id="A0A4R4MVD1"/>